<evidence type="ECO:0000313" key="13">
    <source>
        <dbReference type="Proteomes" id="UP000318834"/>
    </source>
</evidence>
<comment type="function">
    <text evidence="8">Involved in the biosynthesis of the chorismate, which leads to the biosynthesis of aromatic amino acids. Catalyzes the reversible NADPH linked reduction of 3-dehydroshikimate (DHSA) to yield shikimate (SA).</text>
</comment>
<comment type="caution">
    <text evidence="12">The sequence shown here is derived from an EMBL/GenBank/DDBJ whole genome shotgun (WGS) entry which is preliminary data.</text>
</comment>
<dbReference type="GO" id="GO:0009423">
    <property type="term" value="P:chorismate biosynthetic process"/>
    <property type="evidence" value="ECO:0007669"/>
    <property type="project" value="UniProtKB-UniRule"/>
</dbReference>
<dbReference type="PANTHER" id="PTHR21089">
    <property type="entry name" value="SHIKIMATE DEHYDROGENASE"/>
    <property type="match status" value="1"/>
</dbReference>
<name>A0A537J196_9BACT</name>
<evidence type="ECO:0000259" key="9">
    <source>
        <dbReference type="Pfam" id="PF01488"/>
    </source>
</evidence>
<reference evidence="12 13" key="1">
    <citation type="journal article" date="2019" name="Nat. Microbiol.">
        <title>Mediterranean grassland soil C-N compound turnover is dependent on rainfall and depth, and is mediated by genomically divergent microorganisms.</title>
        <authorList>
            <person name="Diamond S."/>
            <person name="Andeer P.F."/>
            <person name="Li Z."/>
            <person name="Crits-Christoph A."/>
            <person name="Burstein D."/>
            <person name="Anantharaman K."/>
            <person name="Lane K.R."/>
            <person name="Thomas B.C."/>
            <person name="Pan C."/>
            <person name="Northen T.R."/>
            <person name="Banfield J.F."/>
        </authorList>
    </citation>
    <scope>NUCLEOTIDE SEQUENCE [LARGE SCALE GENOMIC DNA]</scope>
    <source>
        <strain evidence="12">NP_8</strain>
    </source>
</reference>
<evidence type="ECO:0000256" key="2">
    <source>
        <dbReference type="ARBA" id="ARBA00012962"/>
    </source>
</evidence>
<evidence type="ECO:0000256" key="3">
    <source>
        <dbReference type="ARBA" id="ARBA00022605"/>
    </source>
</evidence>
<dbReference type="InterPro" id="IPR046346">
    <property type="entry name" value="Aminoacid_DH-like_N_sf"/>
</dbReference>
<evidence type="ECO:0000313" key="12">
    <source>
        <dbReference type="EMBL" id="TMI77324.1"/>
    </source>
</evidence>
<feature type="binding site" evidence="8">
    <location>
        <position position="237"/>
    </location>
    <ligand>
        <name>NADP(+)</name>
        <dbReference type="ChEBI" id="CHEBI:58349"/>
    </ligand>
</feature>
<accession>A0A537J196</accession>
<comment type="pathway">
    <text evidence="1 8">Metabolic intermediate biosynthesis; chorismate biosynthesis; chorismate from D-erythrose 4-phosphate and phosphoenolpyruvate: step 4/7.</text>
</comment>
<dbReference type="EMBL" id="VBAP01000004">
    <property type="protein sequence ID" value="TMI77324.1"/>
    <property type="molecule type" value="Genomic_DNA"/>
</dbReference>
<keyword evidence="3 8" id="KW-0028">Amino-acid biosynthesis</keyword>
<proteinExistence type="inferred from homology"/>
<comment type="similarity">
    <text evidence="8">Belongs to the shikimate dehydrogenase family.</text>
</comment>
<dbReference type="UniPathway" id="UPA00053">
    <property type="reaction ID" value="UER00087"/>
</dbReference>
<dbReference type="InterPro" id="IPR011342">
    <property type="entry name" value="Shikimate_DH"/>
</dbReference>
<evidence type="ECO:0000256" key="6">
    <source>
        <dbReference type="ARBA" id="ARBA00023141"/>
    </source>
</evidence>
<dbReference type="EC" id="1.1.1.25" evidence="2 8"/>
<dbReference type="InterPro" id="IPR036291">
    <property type="entry name" value="NAD(P)-bd_dom_sf"/>
</dbReference>
<dbReference type="HAMAP" id="MF_00222">
    <property type="entry name" value="Shikimate_DH_AroE"/>
    <property type="match status" value="1"/>
</dbReference>
<feature type="domain" description="Quinate/shikimate 5-dehydrogenase/glutamyl-tRNA reductase" evidence="9">
    <location>
        <begin position="125"/>
        <end position="206"/>
    </location>
</feature>
<dbReference type="Gene3D" id="3.40.50.720">
    <property type="entry name" value="NAD(P)-binding Rossmann-like Domain"/>
    <property type="match status" value="1"/>
</dbReference>
<dbReference type="GO" id="GO:0019632">
    <property type="term" value="P:shikimate metabolic process"/>
    <property type="evidence" value="ECO:0007669"/>
    <property type="project" value="InterPro"/>
</dbReference>
<feature type="binding site" evidence="8">
    <location>
        <position position="68"/>
    </location>
    <ligand>
        <name>shikimate</name>
        <dbReference type="ChEBI" id="CHEBI:36208"/>
    </ligand>
</feature>
<comment type="subunit">
    <text evidence="8">Homodimer.</text>
</comment>
<evidence type="ECO:0000256" key="1">
    <source>
        <dbReference type="ARBA" id="ARBA00004871"/>
    </source>
</evidence>
<dbReference type="Pfam" id="PF18317">
    <property type="entry name" value="SDH_C"/>
    <property type="match status" value="1"/>
</dbReference>
<dbReference type="Gene3D" id="3.40.50.10860">
    <property type="entry name" value="Leucine Dehydrogenase, chain A, domain 1"/>
    <property type="match status" value="1"/>
</dbReference>
<feature type="binding site" evidence="8">
    <location>
        <position position="239"/>
    </location>
    <ligand>
        <name>shikimate</name>
        <dbReference type="ChEBI" id="CHEBI:36208"/>
    </ligand>
</feature>
<evidence type="ECO:0000256" key="5">
    <source>
        <dbReference type="ARBA" id="ARBA00023002"/>
    </source>
</evidence>
<feature type="binding site" evidence="8">
    <location>
        <begin position="21"/>
        <end position="23"/>
    </location>
    <ligand>
        <name>shikimate</name>
        <dbReference type="ChEBI" id="CHEBI:36208"/>
    </ligand>
</feature>
<dbReference type="NCBIfam" id="TIGR00507">
    <property type="entry name" value="aroE"/>
    <property type="match status" value="1"/>
</dbReference>
<dbReference type="GO" id="GO:0009073">
    <property type="term" value="P:aromatic amino acid family biosynthetic process"/>
    <property type="evidence" value="ECO:0007669"/>
    <property type="project" value="UniProtKB-KW"/>
</dbReference>
<comment type="catalytic activity">
    <reaction evidence="7 8">
        <text>shikimate + NADP(+) = 3-dehydroshikimate + NADPH + H(+)</text>
        <dbReference type="Rhea" id="RHEA:17737"/>
        <dbReference type="ChEBI" id="CHEBI:15378"/>
        <dbReference type="ChEBI" id="CHEBI:16630"/>
        <dbReference type="ChEBI" id="CHEBI:36208"/>
        <dbReference type="ChEBI" id="CHEBI:57783"/>
        <dbReference type="ChEBI" id="CHEBI:58349"/>
        <dbReference type="EC" id="1.1.1.25"/>
    </reaction>
</comment>
<feature type="domain" description="Shikimate dehydrogenase substrate binding N-terminal" evidence="10">
    <location>
        <begin position="13"/>
        <end position="95"/>
    </location>
</feature>
<dbReference type="InterPro" id="IPR013708">
    <property type="entry name" value="Shikimate_DH-bd_N"/>
</dbReference>
<organism evidence="12 13">
    <name type="scientific">Candidatus Segetimicrobium genomatis</name>
    <dbReference type="NCBI Taxonomy" id="2569760"/>
    <lineage>
        <taxon>Bacteria</taxon>
        <taxon>Bacillati</taxon>
        <taxon>Candidatus Sysuimicrobiota</taxon>
        <taxon>Candidatus Sysuimicrobiia</taxon>
        <taxon>Candidatus Sysuimicrobiales</taxon>
        <taxon>Candidatus Segetimicrobiaceae</taxon>
        <taxon>Candidatus Segetimicrobium</taxon>
    </lineage>
</organism>
<keyword evidence="5 8" id="KW-0560">Oxidoreductase</keyword>
<feature type="binding site" evidence="8">
    <location>
        <position position="84"/>
    </location>
    <ligand>
        <name>NADP(+)</name>
        <dbReference type="ChEBI" id="CHEBI:58349"/>
    </ligand>
</feature>
<dbReference type="PANTHER" id="PTHR21089:SF1">
    <property type="entry name" value="BIFUNCTIONAL 3-DEHYDROQUINATE DEHYDRATASE_SHIKIMATE DEHYDROGENASE, CHLOROPLASTIC"/>
    <property type="match status" value="1"/>
</dbReference>
<dbReference type="AlphaFoldDB" id="A0A537J196"/>
<evidence type="ECO:0000259" key="11">
    <source>
        <dbReference type="Pfam" id="PF18317"/>
    </source>
</evidence>
<feature type="binding site" evidence="8">
    <location>
        <position position="267"/>
    </location>
    <ligand>
        <name>shikimate</name>
        <dbReference type="ChEBI" id="CHEBI:36208"/>
    </ligand>
</feature>
<feature type="active site" description="Proton acceptor" evidence="8">
    <location>
        <position position="72"/>
    </location>
</feature>
<evidence type="ECO:0000259" key="10">
    <source>
        <dbReference type="Pfam" id="PF08501"/>
    </source>
</evidence>
<evidence type="ECO:0000256" key="7">
    <source>
        <dbReference type="ARBA" id="ARBA00049442"/>
    </source>
</evidence>
<dbReference type="Proteomes" id="UP000318834">
    <property type="component" value="Unassembled WGS sequence"/>
</dbReference>
<feature type="domain" description="SDH C-terminal" evidence="11">
    <location>
        <begin position="260"/>
        <end position="289"/>
    </location>
</feature>
<dbReference type="GO" id="GO:0050661">
    <property type="term" value="F:NADP binding"/>
    <property type="evidence" value="ECO:0007669"/>
    <property type="project" value="InterPro"/>
</dbReference>
<feature type="binding site" evidence="8">
    <location>
        <position position="93"/>
    </location>
    <ligand>
        <name>shikimate</name>
        <dbReference type="ChEBI" id="CHEBI:36208"/>
    </ligand>
</feature>
<feature type="binding site" evidence="8">
    <location>
        <begin position="157"/>
        <end position="162"/>
    </location>
    <ligand>
        <name>NADP(+)</name>
        <dbReference type="ChEBI" id="CHEBI:58349"/>
    </ligand>
</feature>
<evidence type="ECO:0000256" key="8">
    <source>
        <dbReference type="HAMAP-Rule" id="MF_00222"/>
    </source>
</evidence>
<dbReference type="SUPFAM" id="SSF51735">
    <property type="entry name" value="NAD(P)-binding Rossmann-fold domains"/>
    <property type="match status" value="1"/>
</dbReference>
<keyword evidence="4 8" id="KW-0521">NADP</keyword>
<sequence>MVEIDAQTTLVGIIGDPVAHSLSPRMHNAAFNALQMNWRYAAFRVPAAGLSQALRGVVALGMAGVNVTIPHKESAAGVLDELDDLARQIGAVNTVGVSGSRLLGFNTDGAGMLDALTSDGGMPAAGRRCVVVGAGGGGRAAAFALAAAGASRVTVLNRTERKAQSLADAVRRAAPGCRVEPAPLLADVVERVVGDAEIVVHATAATMSAAMGGGGGRADWLQVLARRLHRGMAVLDMVYTPAWTELLGAAKAAGATAVSGLSMLVFQGARSFQVWTGRPAPLDVMRQAVGLTAVGELKS</sequence>
<dbReference type="GO" id="GO:0008652">
    <property type="term" value="P:amino acid biosynthetic process"/>
    <property type="evidence" value="ECO:0007669"/>
    <property type="project" value="UniProtKB-KW"/>
</dbReference>
<dbReference type="InterPro" id="IPR041121">
    <property type="entry name" value="SDH_C"/>
</dbReference>
<dbReference type="GO" id="GO:0004764">
    <property type="term" value="F:shikimate 3-dehydrogenase (NADP+) activity"/>
    <property type="evidence" value="ECO:0007669"/>
    <property type="project" value="UniProtKB-UniRule"/>
</dbReference>
<gene>
    <name evidence="8 12" type="primary">aroE</name>
    <name evidence="12" type="ORF">E6H05_00625</name>
</gene>
<dbReference type="Pfam" id="PF08501">
    <property type="entry name" value="Shikimate_dh_N"/>
    <property type="match status" value="1"/>
</dbReference>
<dbReference type="Pfam" id="PF01488">
    <property type="entry name" value="Shikimate_DH"/>
    <property type="match status" value="1"/>
</dbReference>
<dbReference type="InterPro" id="IPR006151">
    <property type="entry name" value="Shikm_DH/Glu-tRNA_Rdtase"/>
</dbReference>
<protein>
    <recommendedName>
        <fullName evidence="2 8">Shikimate dehydrogenase (NADP(+))</fullName>
        <shortName evidence="8">SDH</shortName>
        <ecNumber evidence="2 8">1.1.1.25</ecNumber>
    </recommendedName>
</protein>
<feature type="binding site" evidence="8">
    <location>
        <position position="108"/>
    </location>
    <ligand>
        <name>shikimate</name>
        <dbReference type="ChEBI" id="CHEBI:36208"/>
    </ligand>
</feature>
<comment type="caution">
    <text evidence="8">Lacks conserved residue(s) required for the propagation of feature annotation.</text>
</comment>
<dbReference type="InterPro" id="IPR022893">
    <property type="entry name" value="Shikimate_DH_fam"/>
</dbReference>
<evidence type="ECO:0000256" key="4">
    <source>
        <dbReference type="ARBA" id="ARBA00022857"/>
    </source>
</evidence>
<keyword evidence="6 8" id="KW-0057">Aromatic amino acid biosynthesis</keyword>
<dbReference type="SUPFAM" id="SSF53223">
    <property type="entry name" value="Aminoacid dehydrogenase-like, N-terminal domain"/>
    <property type="match status" value="1"/>
</dbReference>
<feature type="binding site" evidence="8">
    <location>
        <position position="260"/>
    </location>
    <ligand>
        <name>NADP(+)</name>
        <dbReference type="ChEBI" id="CHEBI:58349"/>
    </ligand>
</feature>